<reference evidence="2 4" key="2">
    <citation type="submission" date="2021-08" db="EMBL/GenBank/DDBJ databases">
        <title>Genome sequences of Xanthomonas cucurbitae isolates from 5 Midwestern US states.</title>
        <authorList>
            <person name="Hind S.R."/>
        </authorList>
    </citation>
    <scope>NUCLEOTIDE SEQUENCE [LARGE SCALE GENOMIC DNA]</scope>
    <source>
        <strain evidence="2 4">OH_261</strain>
    </source>
</reference>
<name>A0A2S7DN66_9XANT</name>
<protein>
    <submittedName>
        <fullName evidence="1">ABC transporter ATPase</fullName>
    </submittedName>
</protein>
<dbReference type="Proteomes" id="UP000239561">
    <property type="component" value="Unassembled WGS sequence"/>
</dbReference>
<evidence type="ECO:0000313" key="2">
    <source>
        <dbReference type="EMBL" id="WDM73392.1"/>
    </source>
</evidence>
<keyword evidence="4" id="KW-1185">Reference proteome</keyword>
<dbReference type="EMBL" id="MDED01000032">
    <property type="protein sequence ID" value="PPU75234.1"/>
    <property type="molecule type" value="Genomic_DNA"/>
</dbReference>
<evidence type="ECO:0000313" key="1">
    <source>
        <dbReference type="EMBL" id="PPU75234.1"/>
    </source>
</evidence>
<reference evidence="1 3" key="1">
    <citation type="submission" date="2016-08" db="EMBL/GenBank/DDBJ databases">
        <authorList>
            <person name="Seilhamer J.J."/>
        </authorList>
    </citation>
    <scope>NUCLEOTIDE SEQUENCE [LARGE SCALE GENOMIC DNA]</scope>
    <source>
        <strain evidence="1 3">CFBP2542</strain>
    </source>
</reference>
<gene>
    <name evidence="2" type="ORF">K6978_10030</name>
    <name evidence="1" type="ORF">XcuCFBP2542_15250</name>
</gene>
<sequence>MSGGNAVTPTSTSAQARVMLYQPSQRPRLREGDWTDTSFGRCRVAGRLGQRHADIVEAVLYCAERRRPVSDGGVELLVDPARVRKTLSDSRYSFAQIEKLLAELRAATITIETPQFDFPIIGGLIDHVIPSPMTRPDPLTGGERNLWRVRLGVALVMLLEHDLSLYYDPAPIARLQHGISQAVARHVLSHKVEPTGGWYLDTVIVAVAGIVPSKAMRDARFRLREDADELKALGLILDGDRVRKKGTGDA</sequence>
<proteinExistence type="predicted"/>
<evidence type="ECO:0000313" key="4">
    <source>
        <dbReference type="Proteomes" id="UP001214201"/>
    </source>
</evidence>
<dbReference type="EMBL" id="CP082214">
    <property type="protein sequence ID" value="WDM73392.1"/>
    <property type="molecule type" value="Genomic_DNA"/>
</dbReference>
<accession>A0A2S7DN66</accession>
<dbReference type="Proteomes" id="UP001214201">
    <property type="component" value="Chromosome"/>
</dbReference>
<dbReference type="AlphaFoldDB" id="A0A2S7DN66"/>
<organism evidence="1 3">
    <name type="scientific">Xanthomonas cucurbitae</name>
    <dbReference type="NCBI Taxonomy" id="56453"/>
    <lineage>
        <taxon>Bacteria</taxon>
        <taxon>Pseudomonadati</taxon>
        <taxon>Pseudomonadota</taxon>
        <taxon>Gammaproteobacteria</taxon>
        <taxon>Lysobacterales</taxon>
        <taxon>Lysobacteraceae</taxon>
        <taxon>Xanthomonas</taxon>
    </lineage>
</organism>
<evidence type="ECO:0000313" key="3">
    <source>
        <dbReference type="Proteomes" id="UP000239561"/>
    </source>
</evidence>